<accession>A0ABS7PXF5</accession>
<evidence type="ECO:0000259" key="7">
    <source>
        <dbReference type="Pfam" id="PF05433"/>
    </source>
</evidence>
<reference evidence="8 9" key="1">
    <citation type="submission" date="2021-08" db="EMBL/GenBank/DDBJ databases">
        <authorList>
            <person name="Tuo L."/>
        </authorList>
    </citation>
    <scope>NUCLEOTIDE SEQUENCE [LARGE SCALE GENOMIC DNA]</scope>
    <source>
        <strain evidence="8 9">JCM 31229</strain>
    </source>
</reference>
<comment type="caution">
    <text evidence="8">The sequence shown here is derived from an EMBL/GenBank/DDBJ whole genome shotgun (WGS) entry which is preliminary data.</text>
</comment>
<evidence type="ECO:0000256" key="4">
    <source>
        <dbReference type="ARBA" id="ARBA00023288"/>
    </source>
</evidence>
<dbReference type="InterPro" id="IPR008816">
    <property type="entry name" value="Gly_zipper_2TM_dom"/>
</dbReference>
<evidence type="ECO:0000256" key="6">
    <source>
        <dbReference type="SAM" id="SignalP"/>
    </source>
</evidence>
<feature type="region of interest" description="Disordered" evidence="5">
    <location>
        <begin position="23"/>
        <end position="66"/>
    </location>
</feature>
<evidence type="ECO:0000256" key="2">
    <source>
        <dbReference type="ARBA" id="ARBA00008681"/>
    </source>
</evidence>
<dbReference type="Pfam" id="PF05433">
    <property type="entry name" value="Rick_17kDa_Anti"/>
    <property type="match status" value="1"/>
</dbReference>
<evidence type="ECO:0000313" key="9">
    <source>
        <dbReference type="Proteomes" id="UP000706039"/>
    </source>
</evidence>
<name>A0ABS7PXF5_9SPHN</name>
<dbReference type="EMBL" id="JAINVV010000014">
    <property type="protein sequence ID" value="MBY8826040.1"/>
    <property type="molecule type" value="Genomic_DNA"/>
</dbReference>
<comment type="subcellular location">
    <subcellularLocation>
        <location evidence="1">Cell outer membrane</location>
        <topology evidence="1">Lipid-anchor</topology>
    </subcellularLocation>
</comment>
<gene>
    <name evidence="8" type="ORF">K7G82_27310</name>
</gene>
<dbReference type="Pfam" id="PF11776">
    <property type="entry name" value="RcnB"/>
    <property type="match status" value="1"/>
</dbReference>
<dbReference type="RefSeq" id="WP_222993298.1">
    <property type="nucleotide sequence ID" value="NZ_JAINVV010000014.1"/>
</dbReference>
<keyword evidence="6" id="KW-0732">Signal</keyword>
<proteinExistence type="inferred from homology"/>
<dbReference type="Gene3D" id="3.10.450.160">
    <property type="entry name" value="inner membrane protein cigr"/>
    <property type="match status" value="1"/>
</dbReference>
<protein>
    <recommendedName>
        <fullName evidence="3">17 kDa surface antigen</fullName>
    </recommendedName>
</protein>
<evidence type="ECO:0000256" key="5">
    <source>
        <dbReference type="SAM" id="MobiDB-lite"/>
    </source>
</evidence>
<keyword evidence="9" id="KW-1185">Reference proteome</keyword>
<evidence type="ECO:0000313" key="8">
    <source>
        <dbReference type="EMBL" id="MBY8826040.1"/>
    </source>
</evidence>
<organism evidence="8 9">
    <name type="scientific">Sphingomonas colocasiae</name>
    <dbReference type="NCBI Taxonomy" id="1848973"/>
    <lineage>
        <taxon>Bacteria</taxon>
        <taxon>Pseudomonadati</taxon>
        <taxon>Pseudomonadota</taxon>
        <taxon>Alphaproteobacteria</taxon>
        <taxon>Sphingomonadales</taxon>
        <taxon>Sphingomonadaceae</taxon>
        <taxon>Sphingomonas</taxon>
    </lineage>
</organism>
<feature type="domain" description="Glycine zipper 2TM" evidence="7">
    <location>
        <begin position="175"/>
        <end position="215"/>
    </location>
</feature>
<evidence type="ECO:0000256" key="3">
    <source>
        <dbReference type="ARBA" id="ARBA00015281"/>
    </source>
</evidence>
<dbReference type="Proteomes" id="UP000706039">
    <property type="component" value="Unassembled WGS sequence"/>
</dbReference>
<evidence type="ECO:0000256" key="1">
    <source>
        <dbReference type="ARBA" id="ARBA00004459"/>
    </source>
</evidence>
<feature type="compositionally biased region" description="Pro residues" evidence="5">
    <location>
        <begin position="48"/>
        <end position="60"/>
    </location>
</feature>
<comment type="similarity">
    <text evidence="2">Belongs to the rickettsiale 17 kDa surface antigen family.</text>
</comment>
<sequence length="375" mass="40495">MKTLAFVGLAAAIALLPGAAEARGDSRGARPMMTGAPRMMPSHARPPQMRPPQMRPPQARPPMHRWGPRQNGRWIGGWRAPGGWAAYRRPLRGFYVPRYWVAPSFYIGNWGGYGLPQPSYGLGWSRYYDDAVLIDGNGYVYDSRSGVDWDRDDGYYDGDRDDDGRGYERRDDGVGGALIGGAVGAIAGNRIAGRGNRTEGTLIGAGVGALAGLAIDKAEDKGRRDGRGGPAVPYPYADGTPGYDYGYVDDRVTDGSYSGGWNGSWKTADRYEGTWTGSYEGPPGASYPAPDDRGPPPMVHRGAPPVVHHSGPHAGPAPQVYTYYGPGVTTVVVQPAMMTTTTTTTTYIEEVAAPRKAWRAKAKRVWKPRPKCACK</sequence>
<dbReference type="InterPro" id="IPR024572">
    <property type="entry name" value="RcnB"/>
</dbReference>
<keyword evidence="4" id="KW-0449">Lipoprotein</keyword>
<feature type="chain" id="PRO_5047409475" description="17 kDa surface antigen" evidence="6">
    <location>
        <begin position="23"/>
        <end position="375"/>
    </location>
</feature>
<feature type="signal peptide" evidence="6">
    <location>
        <begin position="1"/>
        <end position="22"/>
    </location>
</feature>